<protein>
    <submittedName>
        <fullName evidence="1">Uncharacterized protein</fullName>
    </submittedName>
</protein>
<evidence type="ECO:0000313" key="1">
    <source>
        <dbReference type="EMBL" id="QHT74709.1"/>
    </source>
</evidence>
<proteinExistence type="predicted"/>
<reference evidence="1" key="1">
    <citation type="journal article" date="2020" name="Nature">
        <title>Giant virus diversity and host interactions through global metagenomics.</title>
        <authorList>
            <person name="Schulz F."/>
            <person name="Roux S."/>
            <person name="Paez-Espino D."/>
            <person name="Jungbluth S."/>
            <person name="Walsh D.A."/>
            <person name="Denef V.J."/>
            <person name="McMahon K.D."/>
            <person name="Konstantinidis K.T."/>
            <person name="Eloe-Fadrosh E.A."/>
            <person name="Kyrpides N.C."/>
            <person name="Woyke T."/>
        </authorList>
    </citation>
    <scope>NUCLEOTIDE SEQUENCE</scope>
    <source>
        <strain evidence="1">GVMAG-M-3300023179-59</strain>
    </source>
</reference>
<accession>A0A6C0H2N6</accession>
<organism evidence="1">
    <name type="scientific">viral metagenome</name>
    <dbReference type="NCBI Taxonomy" id="1070528"/>
    <lineage>
        <taxon>unclassified sequences</taxon>
        <taxon>metagenomes</taxon>
        <taxon>organismal metagenomes</taxon>
    </lineage>
</organism>
<sequence length="127" mass="14320">MQQFWYLFAKYIFMFFYISNVSPLSIHSGKQGGVFINDKSLNRAFIKNSDLPVCTNCLFYRQVCNKSNKNTDEIISSSKCSLFGTKDIVTGEITLETAGACRTDEAKCGFNGTHYKFNDSLMNSCSL</sequence>
<name>A0A6C0H2N6_9ZZZZ</name>
<dbReference type="AlphaFoldDB" id="A0A6C0H2N6"/>
<dbReference type="EMBL" id="MN739856">
    <property type="protein sequence ID" value="QHT74709.1"/>
    <property type="molecule type" value="Genomic_DNA"/>
</dbReference>